<dbReference type="EMBL" id="JBHSGG010000044">
    <property type="protein sequence ID" value="MFC4729494.1"/>
    <property type="molecule type" value="Genomic_DNA"/>
</dbReference>
<gene>
    <name evidence="1" type="ORF">ACFO3Q_15095</name>
</gene>
<comment type="caution">
    <text evidence="1">The sequence shown here is derived from an EMBL/GenBank/DDBJ whole genome shotgun (WGS) entry which is preliminary data.</text>
</comment>
<dbReference type="RefSeq" id="WP_377005543.1">
    <property type="nucleotide sequence ID" value="NZ_JBHSGG010000044.1"/>
</dbReference>
<name>A0ABV9NPE3_9GAMM</name>
<keyword evidence="2" id="KW-1185">Reference proteome</keyword>
<organism evidence="1 2">
    <name type="scientific">Coralloluteibacterium thermophilum</name>
    <dbReference type="NCBI Taxonomy" id="2707049"/>
    <lineage>
        <taxon>Bacteria</taxon>
        <taxon>Pseudomonadati</taxon>
        <taxon>Pseudomonadota</taxon>
        <taxon>Gammaproteobacteria</taxon>
        <taxon>Lysobacterales</taxon>
        <taxon>Lysobacteraceae</taxon>
        <taxon>Coralloluteibacterium</taxon>
    </lineage>
</organism>
<proteinExistence type="predicted"/>
<protein>
    <submittedName>
        <fullName evidence="1">Uncharacterized protein</fullName>
    </submittedName>
</protein>
<dbReference type="Proteomes" id="UP001595892">
    <property type="component" value="Unassembled WGS sequence"/>
</dbReference>
<evidence type="ECO:0000313" key="1">
    <source>
        <dbReference type="EMBL" id="MFC4729494.1"/>
    </source>
</evidence>
<evidence type="ECO:0000313" key="2">
    <source>
        <dbReference type="Proteomes" id="UP001595892"/>
    </source>
</evidence>
<accession>A0ABV9NPE3</accession>
<sequence length="45" mass="4831">MSRKEQVEAVALFVGHRCSTAEIAEFLGLSVVEVIALEQAIRGTA</sequence>
<reference evidence="2" key="1">
    <citation type="journal article" date="2019" name="Int. J. Syst. Evol. Microbiol.">
        <title>The Global Catalogue of Microorganisms (GCM) 10K type strain sequencing project: providing services to taxonomists for standard genome sequencing and annotation.</title>
        <authorList>
            <consortium name="The Broad Institute Genomics Platform"/>
            <consortium name="The Broad Institute Genome Sequencing Center for Infectious Disease"/>
            <person name="Wu L."/>
            <person name="Ma J."/>
        </authorList>
    </citation>
    <scope>NUCLEOTIDE SEQUENCE [LARGE SCALE GENOMIC DNA]</scope>
    <source>
        <strain evidence="2">CGMCC 1.13574</strain>
    </source>
</reference>